<evidence type="ECO:0000256" key="7">
    <source>
        <dbReference type="ARBA" id="ARBA00022729"/>
    </source>
</evidence>
<evidence type="ECO:0000256" key="12">
    <source>
        <dbReference type="ARBA" id="ARBA00023136"/>
    </source>
</evidence>
<dbReference type="GeneID" id="108672046"/>
<evidence type="ECO:0000256" key="9">
    <source>
        <dbReference type="ARBA" id="ARBA00022837"/>
    </source>
</evidence>
<feature type="region of interest" description="Disordered" evidence="14">
    <location>
        <begin position="325"/>
        <end position="346"/>
    </location>
</feature>
<evidence type="ECO:0000256" key="6">
    <source>
        <dbReference type="ARBA" id="ARBA00022692"/>
    </source>
</evidence>
<proteinExistence type="inferred from homology"/>
<keyword evidence="16" id="KW-1185">Reference proteome</keyword>
<evidence type="ECO:0000313" key="16">
    <source>
        <dbReference type="Proteomes" id="UP000694843"/>
    </source>
</evidence>
<keyword evidence="12" id="KW-0472">Membrane</keyword>
<evidence type="ECO:0000256" key="8">
    <source>
        <dbReference type="ARBA" id="ARBA00022824"/>
    </source>
</evidence>
<dbReference type="GO" id="GO:0005789">
    <property type="term" value="C:endoplasmic reticulum membrane"/>
    <property type="evidence" value="ECO:0007669"/>
    <property type="project" value="UniProtKB-SubCell"/>
</dbReference>
<comment type="similarity">
    <text evidence="2">Belongs to the SARAF family.</text>
</comment>
<evidence type="ECO:0000256" key="2">
    <source>
        <dbReference type="ARBA" id="ARBA00006833"/>
    </source>
</evidence>
<evidence type="ECO:0000256" key="15">
    <source>
        <dbReference type="SAM" id="SignalP"/>
    </source>
</evidence>
<keyword evidence="10" id="KW-1133">Transmembrane helix</keyword>
<dbReference type="Pfam" id="PF06682">
    <property type="entry name" value="SARAF"/>
    <property type="match status" value="1"/>
</dbReference>
<evidence type="ECO:0000256" key="11">
    <source>
        <dbReference type="ARBA" id="ARBA00023065"/>
    </source>
</evidence>
<reference evidence="17" key="1">
    <citation type="submission" date="2025-08" db="UniProtKB">
        <authorList>
            <consortium name="RefSeq"/>
        </authorList>
    </citation>
    <scope>IDENTIFICATION</scope>
    <source>
        <tissue evidence="17">Whole organism</tissue>
    </source>
</reference>
<keyword evidence="8" id="KW-0256">Endoplasmic reticulum</keyword>
<dbReference type="OMA" id="WILKGSC"/>
<dbReference type="GO" id="GO:0006816">
    <property type="term" value="P:calcium ion transport"/>
    <property type="evidence" value="ECO:0007669"/>
    <property type="project" value="UniProtKB-KW"/>
</dbReference>
<dbReference type="PANTHER" id="PTHR15929">
    <property type="entry name" value="STORE-OPERATED CALCIUM ENTRY-ASSOCIATED REGULATORY FACTOR"/>
    <property type="match status" value="1"/>
</dbReference>
<dbReference type="AlphaFoldDB" id="A0A8B7NN98"/>
<keyword evidence="11" id="KW-0406">Ion transport</keyword>
<evidence type="ECO:0000256" key="4">
    <source>
        <dbReference type="ARBA" id="ARBA00022448"/>
    </source>
</evidence>
<keyword evidence="7 15" id="KW-0732">Signal</keyword>
<dbReference type="InterPro" id="IPR009567">
    <property type="entry name" value="SARAF"/>
</dbReference>
<dbReference type="OrthoDB" id="20303at2759"/>
<organism evidence="16 17">
    <name type="scientific">Hyalella azteca</name>
    <name type="common">Amphipod</name>
    <dbReference type="NCBI Taxonomy" id="294128"/>
    <lineage>
        <taxon>Eukaryota</taxon>
        <taxon>Metazoa</taxon>
        <taxon>Ecdysozoa</taxon>
        <taxon>Arthropoda</taxon>
        <taxon>Crustacea</taxon>
        <taxon>Multicrustacea</taxon>
        <taxon>Malacostraca</taxon>
        <taxon>Eumalacostraca</taxon>
        <taxon>Peracarida</taxon>
        <taxon>Amphipoda</taxon>
        <taxon>Senticaudata</taxon>
        <taxon>Talitrida</taxon>
        <taxon>Talitroidea</taxon>
        <taxon>Hyalellidae</taxon>
        <taxon>Hyalella</taxon>
    </lineage>
</organism>
<feature type="signal peptide" evidence="15">
    <location>
        <begin position="1"/>
        <end position="23"/>
    </location>
</feature>
<keyword evidence="6" id="KW-0812">Transmembrane</keyword>
<keyword evidence="5" id="KW-0109">Calcium transport</keyword>
<evidence type="ECO:0000256" key="10">
    <source>
        <dbReference type="ARBA" id="ARBA00022989"/>
    </source>
</evidence>
<comment type="subcellular location">
    <subcellularLocation>
        <location evidence="1">Endoplasmic reticulum membrane</location>
        <topology evidence="1">Single-pass type I membrane protein</topology>
    </subcellularLocation>
</comment>
<dbReference type="GO" id="GO:2001256">
    <property type="term" value="P:regulation of store-operated calcium entry"/>
    <property type="evidence" value="ECO:0007669"/>
    <property type="project" value="InterPro"/>
</dbReference>
<evidence type="ECO:0000313" key="17">
    <source>
        <dbReference type="RefSeq" id="XP_018015152.1"/>
    </source>
</evidence>
<keyword evidence="4" id="KW-0813">Transport</keyword>
<evidence type="ECO:0000256" key="3">
    <source>
        <dbReference type="ARBA" id="ARBA00016584"/>
    </source>
</evidence>
<dbReference type="KEGG" id="hazt:108672046"/>
<accession>A0A8B7NN98</accession>
<evidence type="ECO:0000256" key="1">
    <source>
        <dbReference type="ARBA" id="ARBA00004115"/>
    </source>
</evidence>
<dbReference type="RefSeq" id="XP_018015152.1">
    <property type="nucleotide sequence ID" value="XM_018159663.2"/>
</dbReference>
<evidence type="ECO:0000256" key="14">
    <source>
        <dbReference type="SAM" id="MobiDB-lite"/>
    </source>
</evidence>
<name>A0A8B7NN98_HYAAZ</name>
<dbReference type="PANTHER" id="PTHR15929:SF0">
    <property type="entry name" value="STORE-OPERATED CALCIUM ENTRY-ASSOCIATED REGULATORY FACTOR"/>
    <property type="match status" value="1"/>
</dbReference>
<sequence>MKSKPLVVVLVCLPLFLFNSVDAWLGESSVTKVLLKDVQALTLYAGKMTNGRRSAAVPQLECVTGGSAPCSTFKPRVVQCTNKGFDGIDVQWECKTDMDGNVRFGHIDVSCEGYDYPEDPYILAGSCGLRYSLDYTRDGSKQGHDYGYGPNEHSAGGGSYGWKDDLYGGTKTAQSRSFTSGFADLIAYCAMGLMAWAFYKTCISPPRGTVGDRSDSTTNDDYPAGGGGGYGWNLGGGGGLGGTGGAGGHYQGYDDASCHARRNAGGGGGGGGFWTGAAAGGLLGYMLGGNRQGGGHYNRGYNRGWFGGGGGGGFNTGGGGWGGGGSGFGGGSGTRTASGFGGTSRR</sequence>
<keyword evidence="9" id="KW-0106">Calcium</keyword>
<evidence type="ECO:0000256" key="13">
    <source>
        <dbReference type="ARBA" id="ARBA00031116"/>
    </source>
</evidence>
<evidence type="ECO:0000256" key="5">
    <source>
        <dbReference type="ARBA" id="ARBA00022568"/>
    </source>
</evidence>
<feature type="chain" id="PRO_5034940738" description="Store-operated calcium entry-associated regulatory factor" evidence="15">
    <location>
        <begin position="24"/>
        <end position="346"/>
    </location>
</feature>
<gene>
    <name evidence="17" type="primary">LOC108672046</name>
</gene>
<dbReference type="Proteomes" id="UP000694843">
    <property type="component" value="Unplaced"/>
</dbReference>
<protein>
    <recommendedName>
        <fullName evidence="3">Store-operated calcium entry-associated regulatory factor</fullName>
    </recommendedName>
    <alternativeName>
        <fullName evidence="13">Transmembrane protein 66</fullName>
    </alternativeName>
</protein>